<reference evidence="2" key="2">
    <citation type="journal article" date="2018" name="Plant J.">
        <title>The Sorghum bicolor reference genome: improved assembly, gene annotations, a transcriptome atlas, and signatures of genome organization.</title>
        <authorList>
            <person name="McCormick R.F."/>
            <person name="Truong S.K."/>
            <person name="Sreedasyam A."/>
            <person name="Jenkins J."/>
            <person name="Shu S."/>
            <person name="Sims D."/>
            <person name="Kennedy M."/>
            <person name="Amirebrahimi M."/>
            <person name="Weers B.D."/>
            <person name="McKinley B."/>
            <person name="Mattison A."/>
            <person name="Morishige D.T."/>
            <person name="Grimwood J."/>
            <person name="Schmutz J."/>
            <person name="Mullet J.E."/>
        </authorList>
    </citation>
    <scope>NUCLEOTIDE SEQUENCE [LARGE SCALE GENOMIC DNA]</scope>
    <source>
        <strain evidence="2">cv. BTx623</strain>
    </source>
</reference>
<keyword evidence="2" id="KW-1185">Reference proteome</keyword>
<evidence type="ECO:0000313" key="2">
    <source>
        <dbReference type="Proteomes" id="UP000000768"/>
    </source>
</evidence>
<evidence type="ECO:0000313" key="1">
    <source>
        <dbReference type="EMBL" id="OQU93395.1"/>
    </source>
</evidence>
<dbReference type="InParanoid" id="A0A1Z5SCA8"/>
<accession>A0A1Z5SCA8</accession>
<protein>
    <submittedName>
        <fullName evidence="1">Uncharacterized protein</fullName>
    </submittedName>
</protein>
<dbReference type="Proteomes" id="UP000000768">
    <property type="component" value="Chromosome 1"/>
</dbReference>
<dbReference type="EMBL" id="CM000760">
    <property type="protein sequence ID" value="OQU93395.1"/>
    <property type="molecule type" value="Genomic_DNA"/>
</dbReference>
<gene>
    <name evidence="1" type="ORF">SORBI_3001G534400</name>
</gene>
<dbReference type="ExpressionAtlas" id="A0A1Z5SCA8">
    <property type="expression patterns" value="baseline"/>
</dbReference>
<dbReference type="AlphaFoldDB" id="A0A1Z5SCA8"/>
<name>A0A1Z5SCA8_SORBI</name>
<proteinExistence type="predicted"/>
<organism evidence="1 2">
    <name type="scientific">Sorghum bicolor</name>
    <name type="common">Sorghum</name>
    <name type="synonym">Sorghum vulgare</name>
    <dbReference type="NCBI Taxonomy" id="4558"/>
    <lineage>
        <taxon>Eukaryota</taxon>
        <taxon>Viridiplantae</taxon>
        <taxon>Streptophyta</taxon>
        <taxon>Embryophyta</taxon>
        <taxon>Tracheophyta</taxon>
        <taxon>Spermatophyta</taxon>
        <taxon>Magnoliopsida</taxon>
        <taxon>Liliopsida</taxon>
        <taxon>Poales</taxon>
        <taxon>Poaceae</taxon>
        <taxon>PACMAD clade</taxon>
        <taxon>Panicoideae</taxon>
        <taxon>Andropogonodae</taxon>
        <taxon>Andropogoneae</taxon>
        <taxon>Sorghinae</taxon>
        <taxon>Sorghum</taxon>
    </lineage>
</organism>
<dbReference type="OMA" id="MATCETF"/>
<dbReference type="Gramene" id="OQU93395">
    <property type="protein sequence ID" value="OQU93395"/>
    <property type="gene ID" value="SORBI_3001G534400"/>
</dbReference>
<sequence>MATCETFQALHVEENDWLRSRDACRHKGKCFNSTPLGGAARCCWSGSGSSYNSTRCRIICAVCDPPSFWHHPLLSLHGLCLYQFVALATRGAFLSGPLICSMLQQSADLLIRM</sequence>
<reference evidence="1 2" key="1">
    <citation type="journal article" date="2009" name="Nature">
        <title>The Sorghum bicolor genome and the diversification of grasses.</title>
        <authorList>
            <person name="Paterson A.H."/>
            <person name="Bowers J.E."/>
            <person name="Bruggmann R."/>
            <person name="Dubchak I."/>
            <person name="Grimwood J."/>
            <person name="Gundlach H."/>
            <person name="Haberer G."/>
            <person name="Hellsten U."/>
            <person name="Mitros T."/>
            <person name="Poliakov A."/>
            <person name="Schmutz J."/>
            <person name="Spannagl M."/>
            <person name="Tang H."/>
            <person name="Wang X."/>
            <person name="Wicker T."/>
            <person name="Bharti A.K."/>
            <person name="Chapman J."/>
            <person name="Feltus F.A."/>
            <person name="Gowik U."/>
            <person name="Grigoriev I.V."/>
            <person name="Lyons E."/>
            <person name="Maher C.A."/>
            <person name="Martis M."/>
            <person name="Narechania A."/>
            <person name="Otillar R.P."/>
            <person name="Penning B.W."/>
            <person name="Salamov A.A."/>
            <person name="Wang Y."/>
            <person name="Zhang L."/>
            <person name="Carpita N.C."/>
            <person name="Freeling M."/>
            <person name="Gingle A.R."/>
            <person name="Hash C.T."/>
            <person name="Keller B."/>
            <person name="Klein P."/>
            <person name="Kresovich S."/>
            <person name="McCann M.C."/>
            <person name="Ming R."/>
            <person name="Peterson D.G."/>
            <person name="Mehboob-ur-Rahman"/>
            <person name="Ware D."/>
            <person name="Westhoff P."/>
            <person name="Mayer K.F."/>
            <person name="Messing J."/>
            <person name="Rokhsar D.S."/>
        </authorList>
    </citation>
    <scope>NUCLEOTIDE SEQUENCE [LARGE SCALE GENOMIC DNA]</scope>
    <source>
        <strain evidence="2">cv. BTx623</strain>
    </source>
</reference>